<dbReference type="EMBL" id="CP081078">
    <property type="protein sequence ID" value="UWQ59194.1"/>
    <property type="molecule type" value="Genomic_DNA"/>
</dbReference>
<accession>A0ABY5WY02</accession>
<organism evidence="1 2">
    <name type="scientific">Leisingera caerulea</name>
    <name type="common">Phaeobacter caeruleus</name>
    <dbReference type="NCBI Taxonomy" id="506591"/>
    <lineage>
        <taxon>Bacteria</taxon>
        <taxon>Pseudomonadati</taxon>
        <taxon>Pseudomonadota</taxon>
        <taxon>Alphaproteobacteria</taxon>
        <taxon>Rhodobacterales</taxon>
        <taxon>Roseobacteraceae</taxon>
        <taxon>Leisingera</taxon>
    </lineage>
</organism>
<evidence type="ECO:0000313" key="1">
    <source>
        <dbReference type="EMBL" id="UWQ59194.1"/>
    </source>
</evidence>
<protein>
    <recommendedName>
        <fullName evidence="3">Histidine kinase</fullName>
    </recommendedName>
</protein>
<keyword evidence="2" id="KW-1185">Reference proteome</keyword>
<proteinExistence type="predicted"/>
<dbReference type="Proteomes" id="UP001058184">
    <property type="component" value="Chromosome"/>
</dbReference>
<evidence type="ECO:0008006" key="3">
    <source>
        <dbReference type="Google" id="ProtNLM"/>
    </source>
</evidence>
<reference evidence="1" key="1">
    <citation type="submission" date="2021-08" db="EMBL/GenBank/DDBJ databases">
        <authorList>
            <person name="Nwanade C."/>
            <person name="Wang M."/>
            <person name="Masoudi A."/>
            <person name="Yu Z."/>
            <person name="Liu J."/>
        </authorList>
    </citation>
    <scope>NUCLEOTIDE SEQUENCE</scope>
    <source>
        <strain evidence="1">S141</strain>
    </source>
</reference>
<name>A0ABY5WY02_LEICA</name>
<dbReference type="RefSeq" id="WP_260003107.1">
    <property type="nucleotide sequence ID" value="NZ_CP081078.1"/>
</dbReference>
<gene>
    <name evidence="1" type="ORF">K3722_03405</name>
</gene>
<sequence length="176" mass="19072">MKHKILLPLCAAGLAAGLLLSRVMLGEPNRVERTVQLFTQACVPYYLGGLDTPPADLGLIKTDMFPQERRWADPVSASFLVLGEHSCTISTNAPNALTQAEGDVLASGIEQVVASEFPELAFDPKATLGDDVLFRAWMKGQVASPQRWGVSVYVFPDRGERSGSLVSLMIPRSSQK</sequence>
<evidence type="ECO:0000313" key="2">
    <source>
        <dbReference type="Proteomes" id="UP001058184"/>
    </source>
</evidence>